<dbReference type="Proteomes" id="UP000473826">
    <property type="component" value="Unassembled WGS sequence"/>
</dbReference>
<accession>A0A7D8Z529</accession>
<feature type="transmembrane region" description="Helical" evidence="11">
    <location>
        <begin position="57"/>
        <end position="75"/>
    </location>
</feature>
<dbReference type="EC" id="2.3.1.225" evidence="11"/>
<gene>
    <name evidence="13" type="ORF">VHUM_00583</name>
</gene>
<dbReference type="OrthoDB" id="1436450at2759"/>
<evidence type="ECO:0000256" key="9">
    <source>
        <dbReference type="ARBA" id="ARBA00038298"/>
    </source>
</evidence>
<comment type="catalytic activity">
    <reaction evidence="10 11">
        <text>L-cysteinyl-[protein] + hexadecanoyl-CoA = S-hexadecanoyl-L-cysteinyl-[protein] + CoA</text>
        <dbReference type="Rhea" id="RHEA:36683"/>
        <dbReference type="Rhea" id="RHEA-COMP:10131"/>
        <dbReference type="Rhea" id="RHEA-COMP:11032"/>
        <dbReference type="ChEBI" id="CHEBI:29950"/>
        <dbReference type="ChEBI" id="CHEBI:57287"/>
        <dbReference type="ChEBI" id="CHEBI:57379"/>
        <dbReference type="ChEBI" id="CHEBI:74151"/>
        <dbReference type="EC" id="2.3.1.225"/>
    </reaction>
</comment>
<protein>
    <recommendedName>
        <fullName evidence="11">Palmitoyltransferase</fullName>
        <ecNumber evidence="11">2.3.1.225</ecNumber>
    </recommendedName>
</protein>
<evidence type="ECO:0000256" key="5">
    <source>
        <dbReference type="ARBA" id="ARBA00023136"/>
    </source>
</evidence>
<comment type="domain">
    <text evidence="11">The DHHC domain is required for palmitoyltransferase activity.</text>
</comment>
<feature type="transmembrane region" description="Helical" evidence="11">
    <location>
        <begin position="87"/>
        <end position="105"/>
    </location>
</feature>
<evidence type="ECO:0000256" key="2">
    <source>
        <dbReference type="ARBA" id="ARBA00022679"/>
    </source>
</evidence>
<evidence type="ECO:0000256" key="8">
    <source>
        <dbReference type="ARBA" id="ARBA00023315"/>
    </source>
</evidence>
<keyword evidence="3 11" id="KW-0812">Transmembrane</keyword>
<comment type="caution">
    <text evidence="13">The sequence shown here is derived from an EMBL/GenBank/DDBJ whole genome shotgun (WGS) entry which is preliminary data.</text>
</comment>
<dbReference type="GO" id="GO:0019706">
    <property type="term" value="F:protein-cysteine S-palmitoyltransferase activity"/>
    <property type="evidence" value="ECO:0007669"/>
    <property type="project" value="UniProtKB-EC"/>
</dbReference>
<dbReference type="GO" id="GO:0016020">
    <property type="term" value="C:membrane"/>
    <property type="evidence" value="ECO:0007669"/>
    <property type="project" value="UniProtKB-SubCell"/>
</dbReference>
<evidence type="ECO:0000313" key="14">
    <source>
        <dbReference type="Proteomes" id="UP000473826"/>
    </source>
</evidence>
<sequence length="225" mass="25843">MPPVATGPRYCRHCDIIKPDRTHHCRHCARCVLQFDHHCLWIGQCVGWRNHAVFITFNFWAGLFCLYNMILLIVHTAKTPKVDGQQVALIVVSGLLFLFTLVMLFPTHIHLILSGKSTIESFQESAQRRRENHALAEQLGPCNVKGRRAVLKQWDTEWGGVDISDRWVFGTKSQLWKREMGDNWIRWILPVGKPKGDGIHFESNPRFGPNGEWLPKEAWPTVAAI</sequence>
<evidence type="ECO:0000256" key="11">
    <source>
        <dbReference type="RuleBase" id="RU079119"/>
    </source>
</evidence>
<evidence type="ECO:0000256" key="10">
    <source>
        <dbReference type="ARBA" id="ARBA00048048"/>
    </source>
</evidence>
<dbReference type="EMBL" id="QKWK01000001">
    <property type="protein sequence ID" value="TXT16080.1"/>
    <property type="molecule type" value="Genomic_DNA"/>
</dbReference>
<keyword evidence="4 11" id="KW-1133">Transmembrane helix</keyword>
<keyword evidence="7" id="KW-0449">Lipoprotein</keyword>
<proteinExistence type="inferred from homology"/>
<evidence type="ECO:0000256" key="1">
    <source>
        <dbReference type="ARBA" id="ARBA00004141"/>
    </source>
</evidence>
<keyword evidence="5 11" id="KW-0472">Membrane</keyword>
<dbReference type="GO" id="GO:0005783">
    <property type="term" value="C:endoplasmic reticulum"/>
    <property type="evidence" value="ECO:0007669"/>
    <property type="project" value="TreeGrafter"/>
</dbReference>
<comment type="subcellular location">
    <subcellularLocation>
        <location evidence="1">Membrane</location>
        <topology evidence="1">Multi-pass membrane protein</topology>
    </subcellularLocation>
</comment>
<feature type="domain" description="Palmitoyltransferase DHHC" evidence="12">
    <location>
        <begin position="8"/>
        <end position="123"/>
    </location>
</feature>
<keyword evidence="6" id="KW-0564">Palmitate</keyword>
<keyword evidence="2 11" id="KW-0808">Transferase</keyword>
<dbReference type="GO" id="GO:0006612">
    <property type="term" value="P:protein targeting to membrane"/>
    <property type="evidence" value="ECO:0007669"/>
    <property type="project" value="TreeGrafter"/>
</dbReference>
<evidence type="ECO:0000256" key="4">
    <source>
        <dbReference type="ARBA" id="ARBA00022989"/>
    </source>
</evidence>
<keyword evidence="8 11" id="KW-0012">Acyltransferase</keyword>
<evidence type="ECO:0000259" key="12">
    <source>
        <dbReference type="Pfam" id="PF01529"/>
    </source>
</evidence>
<dbReference type="Pfam" id="PF01529">
    <property type="entry name" value="DHHC"/>
    <property type="match status" value="1"/>
</dbReference>
<dbReference type="PANTHER" id="PTHR22883:SF23">
    <property type="entry name" value="PALMITOYLTRANSFERASE ZDHHC6"/>
    <property type="match status" value="1"/>
</dbReference>
<dbReference type="GO" id="GO:0005794">
    <property type="term" value="C:Golgi apparatus"/>
    <property type="evidence" value="ECO:0007669"/>
    <property type="project" value="TreeGrafter"/>
</dbReference>
<evidence type="ECO:0000256" key="6">
    <source>
        <dbReference type="ARBA" id="ARBA00023139"/>
    </source>
</evidence>
<dbReference type="PANTHER" id="PTHR22883">
    <property type="entry name" value="ZINC FINGER DHHC DOMAIN CONTAINING PROTEIN"/>
    <property type="match status" value="1"/>
</dbReference>
<reference evidence="13 14" key="1">
    <citation type="journal article" date="2019" name="PLoS Genet.">
        <title>Convergent evolution of linked mating-type loci in basidiomycete fungi.</title>
        <authorList>
            <person name="Sun S."/>
            <person name="Coelho M.A."/>
            <person name="Heitman J."/>
            <person name="Nowrousian M."/>
        </authorList>
    </citation>
    <scope>NUCLEOTIDE SEQUENCE [LARGE SCALE GENOMIC DNA]</scope>
    <source>
        <strain evidence="13 14">CBS 4282</strain>
    </source>
</reference>
<keyword evidence="14" id="KW-1185">Reference proteome</keyword>
<organism evidence="13 14">
    <name type="scientific">Vanrija humicola</name>
    <name type="common">Yeast</name>
    <name type="synonym">Cryptococcus humicola</name>
    <dbReference type="NCBI Taxonomy" id="5417"/>
    <lineage>
        <taxon>Eukaryota</taxon>
        <taxon>Fungi</taxon>
        <taxon>Dikarya</taxon>
        <taxon>Basidiomycota</taxon>
        <taxon>Agaricomycotina</taxon>
        <taxon>Tremellomycetes</taxon>
        <taxon>Trichosporonales</taxon>
        <taxon>Trichosporonaceae</taxon>
        <taxon>Vanrija</taxon>
    </lineage>
</organism>
<dbReference type="InterPro" id="IPR001594">
    <property type="entry name" value="Palmitoyltrfase_DHHC"/>
</dbReference>
<evidence type="ECO:0000256" key="7">
    <source>
        <dbReference type="ARBA" id="ARBA00023288"/>
    </source>
</evidence>
<evidence type="ECO:0000313" key="13">
    <source>
        <dbReference type="EMBL" id="TXT16080.1"/>
    </source>
</evidence>
<evidence type="ECO:0000256" key="3">
    <source>
        <dbReference type="ARBA" id="ARBA00022692"/>
    </source>
</evidence>
<name>A0A7D8Z529_VANHU</name>
<dbReference type="InterPro" id="IPR039859">
    <property type="entry name" value="PFA4/ZDH16/20/ERF2-like"/>
</dbReference>
<comment type="similarity">
    <text evidence="9">Belongs to the DHHC palmitoyltransferase family. PFA5 subfamily.</text>
</comment>
<dbReference type="PROSITE" id="PS50216">
    <property type="entry name" value="DHHC"/>
    <property type="match status" value="1"/>
</dbReference>
<dbReference type="AlphaFoldDB" id="A0A7D8Z529"/>